<feature type="transmembrane region" description="Helical" evidence="1">
    <location>
        <begin position="121"/>
        <end position="140"/>
    </location>
</feature>
<evidence type="ECO:0000313" key="3">
    <source>
        <dbReference type="Proteomes" id="UP001189429"/>
    </source>
</evidence>
<keyword evidence="3" id="KW-1185">Reference proteome</keyword>
<accession>A0ABN9TVD3</accession>
<reference evidence="2" key="1">
    <citation type="submission" date="2023-10" db="EMBL/GenBank/DDBJ databases">
        <authorList>
            <person name="Chen Y."/>
            <person name="Shah S."/>
            <person name="Dougan E. K."/>
            <person name="Thang M."/>
            <person name="Chan C."/>
        </authorList>
    </citation>
    <scope>NUCLEOTIDE SEQUENCE [LARGE SCALE GENOMIC DNA]</scope>
</reference>
<evidence type="ECO:0000256" key="1">
    <source>
        <dbReference type="SAM" id="Phobius"/>
    </source>
</evidence>
<feature type="transmembrane region" description="Helical" evidence="1">
    <location>
        <begin position="49"/>
        <end position="69"/>
    </location>
</feature>
<keyword evidence="1" id="KW-1133">Transmembrane helix</keyword>
<sequence>MYFQESLAHQICDLINITWVTWLVSFLLLLPMVFYKIFIATDAAKTPAYINGFLFTTFFFCLLTLATVVKIRLLRGKLYVAVNRYLKTHRPDEMDEDSEDEDSDVDDLDDVEEPLQWWSDFMAWLMQFESLSVCFLLGMYVMHLTYNLKIYKDELSYGVWWYHLGFLVPLLFSLFVLFPLGLVELTTVQAFSAPDQEVLHTIVSEVRQAHTDLVFIQNKITGLTQGKAKTLLLNANGGDDTVKRMDLMSLLVSIDVHLTKERALGVFDLVDQEHEATNVTRGKTMQLKVKNCLEDAIDTQVPIDDLLDSARKAKMDGNQGKEA</sequence>
<keyword evidence="1" id="KW-0472">Membrane</keyword>
<evidence type="ECO:0008006" key="4">
    <source>
        <dbReference type="Google" id="ProtNLM"/>
    </source>
</evidence>
<dbReference type="EMBL" id="CAUYUJ010015124">
    <property type="protein sequence ID" value="CAK0850184.1"/>
    <property type="molecule type" value="Genomic_DNA"/>
</dbReference>
<keyword evidence="1" id="KW-0812">Transmembrane</keyword>
<evidence type="ECO:0000313" key="2">
    <source>
        <dbReference type="EMBL" id="CAK0850184.1"/>
    </source>
</evidence>
<organism evidence="2 3">
    <name type="scientific">Prorocentrum cordatum</name>
    <dbReference type="NCBI Taxonomy" id="2364126"/>
    <lineage>
        <taxon>Eukaryota</taxon>
        <taxon>Sar</taxon>
        <taxon>Alveolata</taxon>
        <taxon>Dinophyceae</taxon>
        <taxon>Prorocentrales</taxon>
        <taxon>Prorocentraceae</taxon>
        <taxon>Prorocentrum</taxon>
    </lineage>
</organism>
<dbReference type="Proteomes" id="UP001189429">
    <property type="component" value="Unassembled WGS sequence"/>
</dbReference>
<comment type="caution">
    <text evidence="2">The sequence shown here is derived from an EMBL/GenBank/DDBJ whole genome shotgun (WGS) entry which is preliminary data.</text>
</comment>
<feature type="transmembrane region" description="Helical" evidence="1">
    <location>
        <begin position="160"/>
        <end position="183"/>
    </location>
</feature>
<protein>
    <recommendedName>
        <fullName evidence="4">Glycerophosphocholine acyltransferase 1</fullName>
    </recommendedName>
</protein>
<proteinExistence type="predicted"/>
<name>A0ABN9TVD3_9DINO</name>
<feature type="transmembrane region" description="Helical" evidence="1">
    <location>
        <begin position="12"/>
        <end position="37"/>
    </location>
</feature>
<gene>
    <name evidence="2" type="ORF">PCOR1329_LOCUS42643</name>
</gene>